<evidence type="ECO:0000313" key="2">
    <source>
        <dbReference type="Proteomes" id="UP000615446"/>
    </source>
</evidence>
<comment type="caution">
    <text evidence="1">The sequence shown here is derived from an EMBL/GenBank/DDBJ whole genome shotgun (WGS) entry which is preliminary data.</text>
</comment>
<dbReference type="OrthoDB" id="2354532at2759"/>
<sequence length="611" mass="72401">MACSKVFSGKLPELTDDIVQYFRNDYKTLHSCALVNRAWCRLMIPLLWKDPFSIPVKNYNFIQTYLHNLNEHDKNVCGINNSLFPSNTLFNYPSFIQRLNTFKIGQSVEKWIDSVGILKDMKKMIYKLLFKIFIDNEVNLQTFEIVIPTDQDHKYFHDAFELILQNPNFICNIRNFKLQRISNVKKIIRFLEFLSLNCNSISSLYFQFQRYNNENILLVENYLSKLIDSQQNLKKISYEYDDLPLTNELLSLNNSLSSVLNHSLSLLNNYNCSNNLKTIIFHKINFKNLTNLKEVFEQSNGLESVHILYCRLLNYELIYQIINITKPFKLKSLFMDEILHIDSLELLLQKSGDYLENFGFGLFANDWSIHNVLMNESKQRLLELIIKYCKKIEFFDLLECNINVYPKVYDLIQSTDQNLNYLSIDFDIDYNQFIRDDDELLSTKILLNLGQILPLKLEYLNLSFTIQNKSDFKEFLKNSHNTFIKKLLIRNKKSKNIKDILPYVKKHIMERKRVEYLAIKDSSLECEAHEVKEFKLYNIEVRNYDDLYIQAANFVKEILCIYNKFVELLTHAIIDNDSDESDNHIEDINKSFCQNNKVTFSNDWKVDTTNR</sequence>
<gene>
    <name evidence="1" type="ORF">RCL2_000663800</name>
</gene>
<protein>
    <recommendedName>
        <fullName evidence="3">F-box domain-containing protein</fullName>
    </recommendedName>
</protein>
<evidence type="ECO:0008006" key="3">
    <source>
        <dbReference type="Google" id="ProtNLM"/>
    </source>
</evidence>
<organism evidence="1 2">
    <name type="scientific">Rhizophagus clarus</name>
    <dbReference type="NCBI Taxonomy" id="94130"/>
    <lineage>
        <taxon>Eukaryota</taxon>
        <taxon>Fungi</taxon>
        <taxon>Fungi incertae sedis</taxon>
        <taxon>Mucoromycota</taxon>
        <taxon>Glomeromycotina</taxon>
        <taxon>Glomeromycetes</taxon>
        <taxon>Glomerales</taxon>
        <taxon>Glomeraceae</taxon>
        <taxon>Rhizophagus</taxon>
    </lineage>
</organism>
<name>A0A8H3L523_9GLOM</name>
<dbReference type="AlphaFoldDB" id="A0A8H3L523"/>
<accession>A0A8H3L523</accession>
<dbReference type="Proteomes" id="UP000615446">
    <property type="component" value="Unassembled WGS sequence"/>
</dbReference>
<proteinExistence type="predicted"/>
<evidence type="ECO:0000313" key="1">
    <source>
        <dbReference type="EMBL" id="GES79334.1"/>
    </source>
</evidence>
<reference evidence="1" key="1">
    <citation type="submission" date="2019-10" db="EMBL/GenBank/DDBJ databases">
        <title>Conservation and host-specific expression of non-tandemly repeated heterogenous ribosome RNA gene in arbuscular mycorrhizal fungi.</title>
        <authorList>
            <person name="Maeda T."/>
            <person name="Kobayashi Y."/>
            <person name="Nakagawa T."/>
            <person name="Ezawa T."/>
            <person name="Yamaguchi K."/>
            <person name="Bino T."/>
            <person name="Nishimoto Y."/>
            <person name="Shigenobu S."/>
            <person name="Kawaguchi M."/>
        </authorList>
    </citation>
    <scope>NUCLEOTIDE SEQUENCE</scope>
    <source>
        <strain evidence="1">HR1</strain>
    </source>
</reference>
<dbReference type="EMBL" id="BLAL01000043">
    <property type="protein sequence ID" value="GES79334.1"/>
    <property type="molecule type" value="Genomic_DNA"/>
</dbReference>